<dbReference type="KEGG" id="soy:115883183"/>
<evidence type="ECO:0000256" key="7">
    <source>
        <dbReference type="ARBA" id="ARBA00057176"/>
    </source>
</evidence>
<evidence type="ECO:0000256" key="1">
    <source>
        <dbReference type="ARBA" id="ARBA00004123"/>
    </source>
</evidence>
<dbReference type="AlphaFoldDB" id="A0A6J2Y2X8"/>
<feature type="compositionally biased region" description="Low complexity" evidence="12">
    <location>
        <begin position="162"/>
        <end position="172"/>
    </location>
</feature>
<dbReference type="RefSeq" id="XP_030757350.1">
    <property type="nucleotide sequence ID" value="XM_030901490.1"/>
</dbReference>
<dbReference type="PROSITE" id="PS50888">
    <property type="entry name" value="BHLH"/>
    <property type="match status" value="1"/>
</dbReference>
<accession>A0A6J2Y2X8</accession>
<dbReference type="GO" id="GO:0005634">
    <property type="term" value="C:nucleus"/>
    <property type="evidence" value="ECO:0007669"/>
    <property type="project" value="UniProtKB-SubCell"/>
</dbReference>
<reference evidence="15" key="1">
    <citation type="submission" date="2025-08" db="UniProtKB">
        <authorList>
            <consortium name="RefSeq"/>
        </authorList>
    </citation>
    <scope>IDENTIFICATION</scope>
    <source>
        <tissue evidence="15">Gonads</tissue>
    </source>
</reference>
<dbReference type="Proteomes" id="UP000504635">
    <property type="component" value="Unplaced"/>
</dbReference>
<evidence type="ECO:0000256" key="9">
    <source>
        <dbReference type="ARBA" id="ARBA00070444"/>
    </source>
</evidence>
<keyword evidence="11" id="KW-0175">Coiled coil</keyword>
<dbReference type="GO" id="GO:0000981">
    <property type="term" value="F:DNA-binding transcription factor activity, RNA polymerase II-specific"/>
    <property type="evidence" value="ECO:0007669"/>
    <property type="project" value="TreeGrafter"/>
</dbReference>
<dbReference type="PANTHER" id="PTHR11969:SF99">
    <property type="entry name" value="MAX-BINDING PROTEIN MNT"/>
    <property type="match status" value="1"/>
</dbReference>
<dbReference type="SMART" id="SM00353">
    <property type="entry name" value="HLH"/>
    <property type="match status" value="1"/>
</dbReference>
<sequence length="549" mass="59690">MSSAFRKGAQPEVAPFPSGKTPLSNVKIILFQPLADSNDQEKMSLNTLIEAAKFLEMQEQAEQQHRATLETALAGTNTTTIRPVTSAVVNGGQNAQLQNGTTGSTITLQPIKLINSTTSPQTNIGTIQNAQPTQTVVISSNNISSTFLQGVQGPISFATATPITSTPQTSSQNNGVSQSSLIQPKKEQDGHISSTTLLQSQRHRILNNSFDIMNPLVIDESNPADQKKIRQPPLVFRSGTREVHNKLEKHRRAHLKECFDVLKKQLPSSGDEKKTSNLSILHSSLRFIQTLKRRERELEHEMERLAREKISHQQRLASLKKDISSHFDNVDFSKLLPDIPPSATSLTQNNVIHTKDVHTSITIDRGTVTSPVDHTKNIVISCIESTRSEQIPTTSICSSEMGHVNGGSAAAVSSSNAVISQSNSVIATNGENKISIPILSKSLPIVTQAPAVTSIKEVSQPVQTTGISVLPMPYPVNQGLVLQKVAIVPHKGITDLTPLVSTHFITTPQQLNGISGQLNGKVVPLTQYVVKPVVVKFYGYQKTEKKPEV</sequence>
<dbReference type="SUPFAM" id="SSF47459">
    <property type="entry name" value="HLH, helix-loop-helix DNA-binding domain"/>
    <property type="match status" value="1"/>
</dbReference>
<organism evidence="14 15">
    <name type="scientific">Sitophilus oryzae</name>
    <name type="common">Rice weevil</name>
    <name type="synonym">Curculio oryzae</name>
    <dbReference type="NCBI Taxonomy" id="7048"/>
    <lineage>
        <taxon>Eukaryota</taxon>
        <taxon>Metazoa</taxon>
        <taxon>Ecdysozoa</taxon>
        <taxon>Arthropoda</taxon>
        <taxon>Hexapoda</taxon>
        <taxon>Insecta</taxon>
        <taxon>Pterygota</taxon>
        <taxon>Neoptera</taxon>
        <taxon>Endopterygota</taxon>
        <taxon>Coleoptera</taxon>
        <taxon>Polyphaga</taxon>
        <taxon>Cucujiformia</taxon>
        <taxon>Curculionidae</taxon>
        <taxon>Dryophthorinae</taxon>
        <taxon>Sitophilus</taxon>
    </lineage>
</organism>
<dbReference type="Gene3D" id="4.10.280.10">
    <property type="entry name" value="Helix-loop-helix DNA-binding domain"/>
    <property type="match status" value="1"/>
</dbReference>
<evidence type="ECO:0000256" key="8">
    <source>
        <dbReference type="ARBA" id="ARBA00062701"/>
    </source>
</evidence>
<evidence type="ECO:0000256" key="4">
    <source>
        <dbReference type="ARBA" id="ARBA00023125"/>
    </source>
</evidence>
<evidence type="ECO:0000313" key="15">
    <source>
        <dbReference type="RefSeq" id="XP_030757350.1"/>
    </source>
</evidence>
<keyword evidence="2" id="KW-0678">Repressor</keyword>
<keyword evidence="6" id="KW-0539">Nucleus</keyword>
<keyword evidence="14" id="KW-1185">Reference proteome</keyword>
<evidence type="ECO:0000256" key="3">
    <source>
        <dbReference type="ARBA" id="ARBA00023015"/>
    </source>
</evidence>
<feature type="region of interest" description="Disordered" evidence="12">
    <location>
        <begin position="162"/>
        <end position="193"/>
    </location>
</feature>
<evidence type="ECO:0000256" key="11">
    <source>
        <dbReference type="SAM" id="Coils"/>
    </source>
</evidence>
<proteinExistence type="predicted"/>
<dbReference type="FunFam" id="4.10.280.10:FF:000034">
    <property type="entry name" value="MAX network transcriptional repressor"/>
    <property type="match status" value="1"/>
</dbReference>
<evidence type="ECO:0000256" key="2">
    <source>
        <dbReference type="ARBA" id="ARBA00022491"/>
    </source>
</evidence>
<comment type="subcellular location">
    <subcellularLocation>
        <location evidence="1">Nucleus</location>
    </subcellularLocation>
</comment>
<feature type="compositionally biased region" description="Polar residues" evidence="12">
    <location>
        <begin position="173"/>
        <end position="182"/>
    </location>
</feature>
<comment type="subunit">
    <text evidence="8">Efficient DNA binding requires dimerization with another bHLH protein. Binds DNA as a homodimer or a heterodimer with MAX.</text>
</comment>
<evidence type="ECO:0000256" key="12">
    <source>
        <dbReference type="SAM" id="MobiDB-lite"/>
    </source>
</evidence>
<evidence type="ECO:0000256" key="6">
    <source>
        <dbReference type="ARBA" id="ARBA00023242"/>
    </source>
</evidence>
<name>A0A6J2Y2X8_SITOR</name>
<evidence type="ECO:0000256" key="10">
    <source>
        <dbReference type="ARBA" id="ARBA00083368"/>
    </source>
</evidence>
<gene>
    <name evidence="15" type="primary">LOC115883183</name>
</gene>
<feature type="domain" description="BHLH" evidence="13">
    <location>
        <begin position="239"/>
        <end position="291"/>
    </location>
</feature>
<comment type="function">
    <text evidence="7">Binds DNA as a heterodimer with MAX and represses transcription. Binds to the canonical E box sequence 5'-CACGTG-3' and, with higher affinity, to 5'-CACGCG-3'.</text>
</comment>
<protein>
    <recommendedName>
        <fullName evidence="9">Max-binding protein MNT</fullName>
    </recommendedName>
    <alternativeName>
        <fullName evidence="10">Myc antagonist MNT</fullName>
    </alternativeName>
</protein>
<evidence type="ECO:0000313" key="14">
    <source>
        <dbReference type="Proteomes" id="UP000504635"/>
    </source>
</evidence>
<dbReference type="GO" id="GO:0000978">
    <property type="term" value="F:RNA polymerase II cis-regulatory region sequence-specific DNA binding"/>
    <property type="evidence" value="ECO:0007669"/>
    <property type="project" value="TreeGrafter"/>
</dbReference>
<dbReference type="InterPro" id="IPR036638">
    <property type="entry name" value="HLH_DNA-bd_sf"/>
</dbReference>
<dbReference type="GeneID" id="115883183"/>
<evidence type="ECO:0000259" key="13">
    <source>
        <dbReference type="PROSITE" id="PS50888"/>
    </source>
</evidence>
<dbReference type="CDD" id="cd11402">
    <property type="entry name" value="bHLHzip_Mnt"/>
    <property type="match status" value="1"/>
</dbReference>
<dbReference type="InterPro" id="IPR011598">
    <property type="entry name" value="bHLH_dom"/>
</dbReference>
<keyword evidence="4" id="KW-0238">DNA-binding</keyword>
<keyword evidence="5" id="KW-0804">Transcription</keyword>
<dbReference type="Pfam" id="PF00010">
    <property type="entry name" value="HLH"/>
    <property type="match status" value="1"/>
</dbReference>
<evidence type="ECO:0000256" key="5">
    <source>
        <dbReference type="ARBA" id="ARBA00023163"/>
    </source>
</evidence>
<dbReference type="GO" id="GO:0046983">
    <property type="term" value="F:protein dimerization activity"/>
    <property type="evidence" value="ECO:0007669"/>
    <property type="project" value="InterPro"/>
</dbReference>
<dbReference type="OrthoDB" id="5981879at2759"/>
<dbReference type="InParanoid" id="A0A6J2Y2X8"/>
<keyword evidence="3" id="KW-0805">Transcription regulation</keyword>
<feature type="coiled-coil region" evidence="11">
    <location>
        <begin position="288"/>
        <end position="322"/>
    </location>
</feature>
<dbReference type="PANTHER" id="PTHR11969">
    <property type="entry name" value="MAX DIMERIZATION, MAD"/>
    <property type="match status" value="1"/>
</dbReference>